<name>A0A1H3JI90_EUBBA</name>
<dbReference type="SUPFAM" id="SSF88697">
    <property type="entry name" value="PUA domain-like"/>
    <property type="match status" value="1"/>
</dbReference>
<dbReference type="EMBL" id="FNOU01000030">
    <property type="protein sequence ID" value="SDY39215.1"/>
    <property type="molecule type" value="Genomic_DNA"/>
</dbReference>
<organism evidence="2 3">
    <name type="scientific">Eubacterium barkeri</name>
    <name type="common">Clostridium barkeri</name>
    <dbReference type="NCBI Taxonomy" id="1528"/>
    <lineage>
        <taxon>Bacteria</taxon>
        <taxon>Bacillati</taxon>
        <taxon>Bacillota</taxon>
        <taxon>Clostridia</taxon>
        <taxon>Eubacteriales</taxon>
        <taxon>Eubacteriaceae</taxon>
        <taxon>Eubacterium</taxon>
    </lineage>
</organism>
<evidence type="ECO:0000259" key="1">
    <source>
        <dbReference type="Pfam" id="PF04266"/>
    </source>
</evidence>
<sequence>MKAITLEPLWAHLILCGEKTILKQSWQTDYRGDLLICSSKGPVEPGTIVGEALCVVTLFDIVPFEKSHLQAAHMDRLPEGEGMGYAWILSDLRYIKPFPLEDGPGLFTVEDEKIHHCPGDATPEEYTSFFQEYYVPQFVEGPMALYEAFLCPVVPDVLWEDTEALNTLIQGVLPLPMPEASFKAAARLVLKDEVTNGNGVWCYRGSTEALSEFLKHQGMLTEKFSAFLAAYPDCAVAFQDNFYQ</sequence>
<evidence type="ECO:0000313" key="2">
    <source>
        <dbReference type="EMBL" id="SDY39215.1"/>
    </source>
</evidence>
<dbReference type="InterPro" id="IPR007374">
    <property type="entry name" value="ASCH_domain"/>
</dbReference>
<dbReference type="Gene3D" id="2.30.130.30">
    <property type="entry name" value="Hypothetical protein"/>
    <property type="match status" value="1"/>
</dbReference>
<proteinExistence type="predicted"/>
<feature type="domain" description="ASCH" evidence="1">
    <location>
        <begin position="6"/>
        <end position="93"/>
    </location>
</feature>
<dbReference type="RefSeq" id="WP_176770945.1">
    <property type="nucleotide sequence ID" value="NZ_FNOU01000030.1"/>
</dbReference>
<accession>A0A1H3JI90</accession>
<dbReference type="Pfam" id="PF04266">
    <property type="entry name" value="ASCH"/>
    <property type="match status" value="1"/>
</dbReference>
<dbReference type="Proteomes" id="UP000199652">
    <property type="component" value="Unassembled WGS sequence"/>
</dbReference>
<reference evidence="3" key="1">
    <citation type="submission" date="2016-10" db="EMBL/GenBank/DDBJ databases">
        <authorList>
            <person name="Varghese N."/>
            <person name="Submissions S."/>
        </authorList>
    </citation>
    <scope>NUCLEOTIDE SEQUENCE [LARGE SCALE GENOMIC DNA]</scope>
    <source>
        <strain evidence="3">VPI 5359</strain>
    </source>
</reference>
<gene>
    <name evidence="2" type="ORF">SAMN04488579_13014</name>
</gene>
<dbReference type="AlphaFoldDB" id="A0A1H3JI90"/>
<protein>
    <submittedName>
        <fullName evidence="2">ASCH domain-containing protein</fullName>
    </submittedName>
</protein>
<dbReference type="STRING" id="1528.SAMN04488579_13014"/>
<keyword evidence="3" id="KW-1185">Reference proteome</keyword>
<dbReference type="InterPro" id="IPR015947">
    <property type="entry name" value="PUA-like_sf"/>
</dbReference>
<evidence type="ECO:0000313" key="3">
    <source>
        <dbReference type="Proteomes" id="UP000199652"/>
    </source>
</evidence>